<organism evidence="2 3">
    <name type="scientific">Castilleja foliolosa</name>
    <dbReference type="NCBI Taxonomy" id="1961234"/>
    <lineage>
        <taxon>Eukaryota</taxon>
        <taxon>Viridiplantae</taxon>
        <taxon>Streptophyta</taxon>
        <taxon>Embryophyta</taxon>
        <taxon>Tracheophyta</taxon>
        <taxon>Spermatophyta</taxon>
        <taxon>Magnoliopsida</taxon>
        <taxon>eudicotyledons</taxon>
        <taxon>Gunneridae</taxon>
        <taxon>Pentapetalae</taxon>
        <taxon>asterids</taxon>
        <taxon>lamiids</taxon>
        <taxon>Lamiales</taxon>
        <taxon>Orobanchaceae</taxon>
        <taxon>Pedicularideae</taxon>
        <taxon>Castillejinae</taxon>
        <taxon>Castilleja</taxon>
    </lineage>
</organism>
<protein>
    <submittedName>
        <fullName evidence="2">Uncharacterized protein</fullName>
    </submittedName>
</protein>
<comment type="caution">
    <text evidence="2">The sequence shown here is derived from an EMBL/GenBank/DDBJ whole genome shotgun (WGS) entry which is preliminary data.</text>
</comment>
<name>A0ABD3CDQ2_9LAMI</name>
<feature type="region of interest" description="Disordered" evidence="1">
    <location>
        <begin position="1"/>
        <end position="24"/>
    </location>
</feature>
<dbReference type="AlphaFoldDB" id="A0ABD3CDQ2"/>
<evidence type="ECO:0000313" key="2">
    <source>
        <dbReference type="EMBL" id="KAL3627429.1"/>
    </source>
</evidence>
<sequence>MDEFGPGPQTLTSSGSARRRSIGVSNSPEFEFGNYIPHSPDLVCAAELFSGGVLLPLHRLLPSDEAPDPAPDPEPLWSDLGPPEPEVIHTSQLSASSTNNTISSSMRWGDIFRKNDKKSSRPPSMDIDAEKDIISSFREMRKRERRNSIGGAGGVNAAELNINIWPFSRSRSTGISAYRPRSAAPAPSRKVSSAPCSRSNSTGESKSSKKGPGSPGRGGVHLGKSSSVSQVHRGGGGGRRNNDAVVRKIPLPGSSGDGRSKAKVLNLNVPTCIGYRQNLSCKSVGSSAVGVATADGGGGCVSGDGVRGSSLFKIKSFFTKKVH</sequence>
<dbReference type="PANTHER" id="PTHR35132:SF1">
    <property type="entry name" value="SERINE_ARGININE REPETITIVE MATRIX-LIKE PROTEIN"/>
    <property type="match status" value="1"/>
</dbReference>
<feature type="compositionally biased region" description="Low complexity" evidence="1">
    <location>
        <begin position="178"/>
        <end position="205"/>
    </location>
</feature>
<evidence type="ECO:0000313" key="3">
    <source>
        <dbReference type="Proteomes" id="UP001632038"/>
    </source>
</evidence>
<feature type="region of interest" description="Disordered" evidence="1">
    <location>
        <begin position="178"/>
        <end position="261"/>
    </location>
</feature>
<dbReference type="EMBL" id="JAVIJP010000039">
    <property type="protein sequence ID" value="KAL3627429.1"/>
    <property type="molecule type" value="Genomic_DNA"/>
</dbReference>
<dbReference type="PANTHER" id="PTHR35132">
    <property type="entry name" value="SERINE/ARGININE REPETITIVE MATRIX-LIKE PROTEIN"/>
    <property type="match status" value="1"/>
</dbReference>
<evidence type="ECO:0000256" key="1">
    <source>
        <dbReference type="SAM" id="MobiDB-lite"/>
    </source>
</evidence>
<gene>
    <name evidence="2" type="ORF">CASFOL_028792</name>
</gene>
<keyword evidence="3" id="KW-1185">Reference proteome</keyword>
<proteinExistence type="predicted"/>
<reference evidence="3" key="1">
    <citation type="journal article" date="2024" name="IScience">
        <title>Strigolactones Initiate the Formation of Haustorium-like Structures in Castilleja.</title>
        <authorList>
            <person name="Buerger M."/>
            <person name="Peterson D."/>
            <person name="Chory J."/>
        </authorList>
    </citation>
    <scope>NUCLEOTIDE SEQUENCE [LARGE SCALE GENOMIC DNA]</scope>
</reference>
<accession>A0ABD3CDQ2</accession>
<dbReference type="Proteomes" id="UP001632038">
    <property type="component" value="Unassembled WGS sequence"/>
</dbReference>